<evidence type="ECO:0000313" key="7">
    <source>
        <dbReference type="EMBL" id="CAA0119006.1"/>
    </source>
</evidence>
<comment type="subcellular location">
    <subcellularLocation>
        <location evidence="1">Membrane</location>
    </subcellularLocation>
</comment>
<dbReference type="PANTHER" id="PTHR11863">
    <property type="entry name" value="STEROL DESATURASE"/>
    <property type="match status" value="1"/>
</dbReference>
<dbReference type="AlphaFoldDB" id="A0A5S9QM61"/>
<feature type="transmembrane region" description="Helical" evidence="5">
    <location>
        <begin position="61"/>
        <end position="83"/>
    </location>
</feature>
<proteinExistence type="predicted"/>
<dbReference type="GO" id="GO:0016491">
    <property type="term" value="F:oxidoreductase activity"/>
    <property type="evidence" value="ECO:0007669"/>
    <property type="project" value="InterPro"/>
</dbReference>
<dbReference type="InterPro" id="IPR006694">
    <property type="entry name" value="Fatty_acid_hydroxylase"/>
</dbReference>
<dbReference type="Pfam" id="PF04116">
    <property type="entry name" value="FA_hydroxylase"/>
    <property type="match status" value="1"/>
</dbReference>
<gene>
    <name evidence="7" type="ORF">OPDIPICF_02205</name>
</gene>
<feature type="transmembrane region" description="Helical" evidence="5">
    <location>
        <begin position="98"/>
        <end position="119"/>
    </location>
</feature>
<organism evidence="7 8">
    <name type="scientific">BD1-7 clade bacterium</name>
    <dbReference type="NCBI Taxonomy" id="2029982"/>
    <lineage>
        <taxon>Bacteria</taxon>
        <taxon>Pseudomonadati</taxon>
        <taxon>Pseudomonadota</taxon>
        <taxon>Gammaproteobacteria</taxon>
        <taxon>Cellvibrionales</taxon>
        <taxon>Spongiibacteraceae</taxon>
        <taxon>BD1-7 clade</taxon>
    </lineage>
</organism>
<evidence type="ECO:0000256" key="3">
    <source>
        <dbReference type="ARBA" id="ARBA00022989"/>
    </source>
</evidence>
<evidence type="ECO:0000259" key="6">
    <source>
        <dbReference type="Pfam" id="PF04116"/>
    </source>
</evidence>
<dbReference type="GO" id="GO:0008610">
    <property type="term" value="P:lipid biosynthetic process"/>
    <property type="evidence" value="ECO:0007669"/>
    <property type="project" value="InterPro"/>
</dbReference>
<feature type="domain" description="Fatty acid hydroxylase" evidence="6">
    <location>
        <begin position="107"/>
        <end position="234"/>
    </location>
</feature>
<evidence type="ECO:0000256" key="4">
    <source>
        <dbReference type="ARBA" id="ARBA00023136"/>
    </source>
</evidence>
<dbReference type="EMBL" id="CACSIO010000034">
    <property type="protein sequence ID" value="CAA0119006.1"/>
    <property type="molecule type" value="Genomic_DNA"/>
</dbReference>
<feature type="transmembrane region" description="Helical" evidence="5">
    <location>
        <begin position="12"/>
        <end position="34"/>
    </location>
</feature>
<keyword evidence="3 5" id="KW-1133">Transmembrane helix</keyword>
<dbReference type="GO" id="GO:0005506">
    <property type="term" value="F:iron ion binding"/>
    <property type="evidence" value="ECO:0007669"/>
    <property type="project" value="InterPro"/>
</dbReference>
<protein>
    <recommendedName>
        <fullName evidence="6">Fatty acid hydroxylase domain-containing protein</fullName>
    </recommendedName>
</protein>
<evidence type="ECO:0000313" key="8">
    <source>
        <dbReference type="Proteomes" id="UP000441399"/>
    </source>
</evidence>
<accession>A0A5S9QM61</accession>
<feature type="transmembrane region" description="Helical" evidence="5">
    <location>
        <begin position="171"/>
        <end position="190"/>
    </location>
</feature>
<keyword evidence="4 5" id="KW-0472">Membrane</keyword>
<dbReference type="Proteomes" id="UP000441399">
    <property type="component" value="Unassembled WGS sequence"/>
</dbReference>
<sequence length="290" mass="33950">MSFGLEWWQYVLIALTGGNIFYLGVGGAVHYYYYHMKRAQADQWKMQPNKWLTAKLNRHEIIVGTFNMNMAAGTFGFLAWGIIEHGWGQIYWNFSDYSLGWAGLSVFLAFFFIEACAYYMHAAGHQPWLYENIHKMHHYYTAPTFFSISAMHPLEWIAHASYIVAPAFLFPMHWSLYLFVMMTTFFYGFWDHSGIKLPFDLPFHGSNRFHDDHHKYFHVNYGFLTPFFDRIHDTVRREGHHYTEDTYANGKGTVNPSKLGNKAIGPWVSYNTQQEVDNNLQERLASGEKV</sequence>
<evidence type="ECO:0000256" key="1">
    <source>
        <dbReference type="ARBA" id="ARBA00004370"/>
    </source>
</evidence>
<reference evidence="7 8" key="1">
    <citation type="submission" date="2019-11" db="EMBL/GenBank/DDBJ databases">
        <authorList>
            <person name="Holert J."/>
        </authorList>
    </citation>
    <scope>NUCLEOTIDE SEQUENCE [LARGE SCALE GENOMIC DNA]</scope>
    <source>
        <strain evidence="7">SB11_3</strain>
    </source>
</reference>
<dbReference type="OrthoDB" id="9770329at2"/>
<dbReference type="GO" id="GO:0016020">
    <property type="term" value="C:membrane"/>
    <property type="evidence" value="ECO:0007669"/>
    <property type="project" value="UniProtKB-SubCell"/>
</dbReference>
<evidence type="ECO:0000256" key="2">
    <source>
        <dbReference type="ARBA" id="ARBA00022692"/>
    </source>
</evidence>
<keyword evidence="2 5" id="KW-0812">Transmembrane</keyword>
<keyword evidence="8" id="KW-1185">Reference proteome</keyword>
<dbReference type="InterPro" id="IPR050307">
    <property type="entry name" value="Sterol_Desaturase_Related"/>
</dbReference>
<name>A0A5S9QM61_9GAMM</name>
<evidence type="ECO:0000256" key="5">
    <source>
        <dbReference type="SAM" id="Phobius"/>
    </source>
</evidence>